<sequence>MEEYQGNFRKTKCPVVLLTKLLSTLIIYITTTIQTSQAQPNYNFPPYNVSEKSLEPRYVKMYDKIQVELNITCNHFSGNVGKIYMVSHDESVVKVQQEPVDIICYHEKINIVSFMIKGEFLGKTKVKLKFFGKSNNKLDEKDLDLKVIVKNRRLTNIFIIIVASFMIILNFGFGCKIEINVIKEILKKPIPPLIGILCQFILMPILGLTISQAFQMNNDIGFGLLVLATSPGGGGSNVWTLMLGGDLNLSLCMTLFSKIAALFMMPLWLYAVSRLYISETASVPYKHIAMGLLALLVPCLCGVVLRKWKPRVAEFIEKIIKPVAVIFVIFVITMGSITNVYIYLMWARKWYIVPSALLITYLGYALGYAFARITKQGHTRSLTIAIETGIQDTGVAIVLLQGTFNEPGGDIAAALPMTAALFTPFPLMILLTILHIHICWKNGKCERFGGPKNQKDNSVDIDSLQQNEKSLPLNTTQLSSFNV</sequence>
<evidence type="ECO:0000256" key="2">
    <source>
        <dbReference type="ARBA" id="ARBA00006528"/>
    </source>
</evidence>
<comment type="subcellular location">
    <subcellularLocation>
        <location evidence="1">Membrane</location>
        <topology evidence="1">Multi-pass membrane protein</topology>
    </subcellularLocation>
</comment>
<dbReference type="Proteomes" id="UP000549394">
    <property type="component" value="Unassembled WGS sequence"/>
</dbReference>
<dbReference type="Gene3D" id="1.20.1530.20">
    <property type="match status" value="1"/>
</dbReference>
<dbReference type="OrthoDB" id="203097at2759"/>
<evidence type="ECO:0000256" key="6">
    <source>
        <dbReference type="ARBA" id="ARBA00023136"/>
    </source>
</evidence>
<evidence type="ECO:0000256" key="3">
    <source>
        <dbReference type="ARBA" id="ARBA00022692"/>
    </source>
</evidence>
<feature type="transmembrane region" description="Helical" evidence="7">
    <location>
        <begin position="154"/>
        <end position="173"/>
    </location>
</feature>
<evidence type="ECO:0000256" key="1">
    <source>
        <dbReference type="ARBA" id="ARBA00004141"/>
    </source>
</evidence>
<feature type="transmembrane region" description="Helical" evidence="7">
    <location>
        <begin position="220"/>
        <end position="243"/>
    </location>
</feature>
<accession>A0A7I8VC18</accession>
<reference evidence="8 9" key="1">
    <citation type="submission" date="2020-08" db="EMBL/GenBank/DDBJ databases">
        <authorList>
            <person name="Hejnol A."/>
        </authorList>
    </citation>
    <scope>NUCLEOTIDE SEQUENCE [LARGE SCALE GENOMIC DNA]</scope>
</reference>
<dbReference type="InterPro" id="IPR004710">
    <property type="entry name" value="Bilac:Na_transpt"/>
</dbReference>
<evidence type="ECO:0000313" key="8">
    <source>
        <dbReference type="EMBL" id="CAD5113676.1"/>
    </source>
</evidence>
<keyword evidence="9" id="KW-1185">Reference proteome</keyword>
<evidence type="ECO:0000256" key="7">
    <source>
        <dbReference type="SAM" id="Phobius"/>
    </source>
</evidence>
<dbReference type="AlphaFoldDB" id="A0A7I8VC18"/>
<proteinExistence type="inferred from homology"/>
<feature type="transmembrane region" description="Helical" evidence="7">
    <location>
        <begin position="288"/>
        <end position="305"/>
    </location>
</feature>
<gene>
    <name evidence="8" type="ORF">DGYR_LOCUS2630</name>
</gene>
<dbReference type="PANTHER" id="PTHR10361">
    <property type="entry name" value="SODIUM-BILE ACID COTRANSPORTER"/>
    <property type="match status" value="1"/>
</dbReference>
<dbReference type="PANTHER" id="PTHR10361:SF28">
    <property type="entry name" value="P3 PROTEIN-RELATED"/>
    <property type="match status" value="1"/>
</dbReference>
<feature type="transmembrane region" description="Helical" evidence="7">
    <location>
        <begin position="255"/>
        <end position="276"/>
    </location>
</feature>
<comment type="similarity">
    <text evidence="2">Belongs to the bile acid:sodium symporter (BASS) (TC 2.A.28) family.</text>
</comment>
<keyword evidence="3 7" id="KW-0812">Transmembrane</keyword>
<organism evidence="8 9">
    <name type="scientific">Dimorphilus gyrociliatus</name>
    <dbReference type="NCBI Taxonomy" id="2664684"/>
    <lineage>
        <taxon>Eukaryota</taxon>
        <taxon>Metazoa</taxon>
        <taxon>Spiralia</taxon>
        <taxon>Lophotrochozoa</taxon>
        <taxon>Annelida</taxon>
        <taxon>Polychaeta</taxon>
        <taxon>Polychaeta incertae sedis</taxon>
        <taxon>Dinophilidae</taxon>
        <taxon>Dimorphilus</taxon>
    </lineage>
</organism>
<keyword evidence="4" id="KW-0769">Symport</keyword>
<dbReference type="InterPro" id="IPR002657">
    <property type="entry name" value="BilAc:Na_symport/Acr3"/>
</dbReference>
<keyword evidence="6 7" id="KW-0472">Membrane</keyword>
<dbReference type="GO" id="GO:0016020">
    <property type="term" value="C:membrane"/>
    <property type="evidence" value="ECO:0007669"/>
    <property type="project" value="UniProtKB-SubCell"/>
</dbReference>
<keyword evidence="5 7" id="KW-1133">Transmembrane helix</keyword>
<feature type="transmembrane region" description="Helical" evidence="7">
    <location>
        <begin position="193"/>
        <end position="214"/>
    </location>
</feature>
<feature type="transmembrane region" description="Helical" evidence="7">
    <location>
        <begin position="325"/>
        <end position="344"/>
    </location>
</feature>
<evidence type="ECO:0000313" key="9">
    <source>
        <dbReference type="Proteomes" id="UP000549394"/>
    </source>
</evidence>
<evidence type="ECO:0000256" key="5">
    <source>
        <dbReference type="ARBA" id="ARBA00022989"/>
    </source>
</evidence>
<comment type="caution">
    <text evidence="8">The sequence shown here is derived from an EMBL/GenBank/DDBJ whole genome shotgun (WGS) entry which is preliminary data.</text>
</comment>
<dbReference type="GO" id="GO:0015293">
    <property type="term" value="F:symporter activity"/>
    <property type="evidence" value="ECO:0007669"/>
    <property type="project" value="UniProtKB-KW"/>
</dbReference>
<evidence type="ECO:0000256" key="4">
    <source>
        <dbReference type="ARBA" id="ARBA00022847"/>
    </source>
</evidence>
<feature type="transmembrane region" description="Helical" evidence="7">
    <location>
        <begin position="413"/>
        <end position="434"/>
    </location>
</feature>
<keyword evidence="4" id="KW-0813">Transport</keyword>
<name>A0A7I8VC18_9ANNE</name>
<feature type="transmembrane region" description="Helical" evidence="7">
    <location>
        <begin position="350"/>
        <end position="370"/>
    </location>
</feature>
<feature type="transmembrane region" description="Helical" evidence="7">
    <location>
        <begin position="382"/>
        <end position="401"/>
    </location>
</feature>
<dbReference type="InterPro" id="IPR038770">
    <property type="entry name" value="Na+/solute_symporter_sf"/>
</dbReference>
<protein>
    <submittedName>
        <fullName evidence="8">DgyrCDS2837</fullName>
    </submittedName>
</protein>
<dbReference type="Pfam" id="PF01758">
    <property type="entry name" value="SBF"/>
    <property type="match status" value="1"/>
</dbReference>
<dbReference type="EMBL" id="CAJFCJ010000004">
    <property type="protein sequence ID" value="CAD5113676.1"/>
    <property type="molecule type" value="Genomic_DNA"/>
</dbReference>